<protein>
    <submittedName>
        <fullName evidence="4">Sulfatase</fullName>
    </submittedName>
</protein>
<dbReference type="Pfam" id="PF00884">
    <property type="entry name" value="Sulfatase"/>
    <property type="match status" value="1"/>
</dbReference>
<accession>A0ABV7GRE6</accession>
<name>A0ABV7GRE6_9RHOB</name>
<sequence length="501" mass="55856">MKSILVLFDSLNRRALSCYGGPVPTPNFDRLAARGMVFDRHYVGSMPCMPARRDMQTGRLNFLHRSWGPLEPFDRTVTGDMQSAGIHAHLVTDHYHYFETGGATYHTEFTSWDFIRGQEADPWNAVVRPPVDQYRAQYHAEQVDDTRSGYRLQGALNRDLIRETPEFPCVRCFDSALSFLDRNAASPDWHLQLETFDPHEPFHAPQEYRDRFATGYNGPVLDWPRYRRTDGDSDAEMAEMRANYAALVALCDDQLGRLLDWMDDTGAWDDTALIVTTDHGFLLGEHDWWGKNRAPFYNEIANIPLVVCLPGVAAGRSDALSQNIDIAATLLDLHGLPRPPAMVGRSLVPCATDASSGRAVALYGIFGGAINATDGRHTYFRYPPEMETAPLFEYTLMPQHSTRPFAAAELSRAELHPGFDFTGVPVLKVPALPDAKRPPMQGGGFADTDTVLYDLSTDPGQTTAVTDSDTEARLTGAIVTEMRRHDAPPELYARFGLETAP</sequence>
<keyword evidence="2" id="KW-0378">Hydrolase</keyword>
<evidence type="ECO:0000313" key="5">
    <source>
        <dbReference type="Proteomes" id="UP001595632"/>
    </source>
</evidence>
<organism evidence="4 5">
    <name type="scientific">Psychromarinibacter halotolerans</name>
    <dbReference type="NCBI Taxonomy" id="1775175"/>
    <lineage>
        <taxon>Bacteria</taxon>
        <taxon>Pseudomonadati</taxon>
        <taxon>Pseudomonadota</taxon>
        <taxon>Alphaproteobacteria</taxon>
        <taxon>Rhodobacterales</taxon>
        <taxon>Paracoccaceae</taxon>
        <taxon>Psychromarinibacter</taxon>
    </lineage>
</organism>
<dbReference type="InterPro" id="IPR017850">
    <property type="entry name" value="Alkaline_phosphatase_core_sf"/>
</dbReference>
<comment type="caution">
    <text evidence="4">The sequence shown here is derived from an EMBL/GenBank/DDBJ whole genome shotgun (WGS) entry which is preliminary data.</text>
</comment>
<dbReference type="Proteomes" id="UP001595632">
    <property type="component" value="Unassembled WGS sequence"/>
</dbReference>
<gene>
    <name evidence="4" type="ORF">ACFOGP_15795</name>
</gene>
<proteinExistence type="predicted"/>
<keyword evidence="5" id="KW-1185">Reference proteome</keyword>
<dbReference type="CDD" id="cd16148">
    <property type="entry name" value="sulfatase_like"/>
    <property type="match status" value="1"/>
</dbReference>
<evidence type="ECO:0000256" key="1">
    <source>
        <dbReference type="ARBA" id="ARBA00022723"/>
    </source>
</evidence>
<reference evidence="5" key="1">
    <citation type="journal article" date="2019" name="Int. J. Syst. Evol. Microbiol.">
        <title>The Global Catalogue of Microorganisms (GCM) 10K type strain sequencing project: providing services to taxonomists for standard genome sequencing and annotation.</title>
        <authorList>
            <consortium name="The Broad Institute Genomics Platform"/>
            <consortium name="The Broad Institute Genome Sequencing Center for Infectious Disease"/>
            <person name="Wu L."/>
            <person name="Ma J."/>
        </authorList>
    </citation>
    <scope>NUCLEOTIDE SEQUENCE [LARGE SCALE GENOMIC DNA]</scope>
    <source>
        <strain evidence="5">KCTC 52366</strain>
    </source>
</reference>
<keyword evidence="1" id="KW-0479">Metal-binding</keyword>
<dbReference type="SUPFAM" id="SSF53649">
    <property type="entry name" value="Alkaline phosphatase-like"/>
    <property type="match status" value="1"/>
</dbReference>
<dbReference type="EMBL" id="JBHRTB010000010">
    <property type="protein sequence ID" value="MFC3144184.1"/>
    <property type="molecule type" value="Genomic_DNA"/>
</dbReference>
<dbReference type="PANTHER" id="PTHR45953">
    <property type="entry name" value="IDURONATE 2-SULFATASE"/>
    <property type="match status" value="1"/>
</dbReference>
<dbReference type="PANTHER" id="PTHR45953:SF1">
    <property type="entry name" value="IDURONATE 2-SULFATASE"/>
    <property type="match status" value="1"/>
</dbReference>
<dbReference type="RefSeq" id="WP_275631444.1">
    <property type="nucleotide sequence ID" value="NZ_JARGYD010000001.1"/>
</dbReference>
<evidence type="ECO:0000256" key="2">
    <source>
        <dbReference type="ARBA" id="ARBA00022801"/>
    </source>
</evidence>
<evidence type="ECO:0000259" key="3">
    <source>
        <dbReference type="Pfam" id="PF00884"/>
    </source>
</evidence>
<dbReference type="InterPro" id="IPR000917">
    <property type="entry name" value="Sulfatase_N"/>
</dbReference>
<evidence type="ECO:0000313" key="4">
    <source>
        <dbReference type="EMBL" id="MFC3144184.1"/>
    </source>
</evidence>
<feature type="domain" description="Sulfatase N-terminal" evidence="3">
    <location>
        <begin position="4"/>
        <end position="335"/>
    </location>
</feature>
<dbReference type="Gene3D" id="3.40.720.10">
    <property type="entry name" value="Alkaline Phosphatase, subunit A"/>
    <property type="match status" value="1"/>
</dbReference>